<dbReference type="STRING" id="416944.SAMN05421548_102240"/>
<keyword evidence="3 11" id="KW-0597">Phosphoprotein</keyword>
<evidence type="ECO:0000256" key="11">
    <source>
        <dbReference type="PROSITE-ProRule" id="PRU00169"/>
    </source>
</evidence>
<evidence type="ECO:0000256" key="6">
    <source>
        <dbReference type="ARBA" id="ARBA00022777"/>
    </source>
</evidence>
<evidence type="ECO:0000313" key="14">
    <source>
        <dbReference type="EMBL" id="SDB92712.1"/>
    </source>
</evidence>
<evidence type="ECO:0000256" key="5">
    <source>
        <dbReference type="ARBA" id="ARBA00022729"/>
    </source>
</evidence>
<evidence type="ECO:0000256" key="1">
    <source>
        <dbReference type="ARBA" id="ARBA00000085"/>
    </source>
</evidence>
<evidence type="ECO:0000256" key="2">
    <source>
        <dbReference type="ARBA" id="ARBA00012438"/>
    </source>
</evidence>
<dbReference type="EMBL" id="FMYQ01000002">
    <property type="protein sequence ID" value="SDB92712.1"/>
    <property type="molecule type" value="Genomic_DNA"/>
</dbReference>
<dbReference type="SUPFAM" id="SSF52172">
    <property type="entry name" value="CheY-like"/>
    <property type="match status" value="1"/>
</dbReference>
<comment type="function">
    <text evidence="9">Member of the two-component regulatory system BvgS/BvgA. Phosphorylates BvgA via a four-step phosphorelay in response to environmental signals.</text>
</comment>
<dbReference type="PROSITE" id="PS50110">
    <property type="entry name" value="RESPONSE_REGULATORY"/>
    <property type="match status" value="1"/>
</dbReference>
<sequence length="587" mass="63934">MAIHSDSSSPPSAGFSPPVFRAEGEDEWFAELDSLKGRKRSSEDPLDRIVRCAGKFFDVPVCIVSLRGRDAQWFKAKVGIEIDTMPGDGSFCEAALAQSDFFLVEDTLLDRNFASHPLVTGEEGIRFYAGTPLEIEPDLKIGTLCVLDRKPRLFGQSEQEMLRNFGALVIEELRLQIREIHFEVELNKVREAEAAKLASQKERAEFLAMVAHEVRTPLNAFAGMVALMGSDALADDDGSAMSALQNSADHLVRIVNEVLDFAQLEETGFVFHDAPFDLHRELRCVFAVLRPQATAKGLQFDLDLDASVPQYVVGDRTRISQVLLNLLTNAIKFTPQGWVHVYATAHAVSATRVALTIAVRDTGIGMTSEATASVFKRYSQADPHVRKKYGGTGLGLVICRKLVEAMGGSITVDSVPKAGSVFTLRIPFEKATFQAPGATVRDDRDGHGINRAGLTILVVDDDAVSRKVTSALLLRLGYAVEAVATGREALAALRSRPFDIAFVDLGMPDLDGLSLARELHLQPEFGVPPPLIALTGRAKPSDEPQLDLFDDYLVKPASVTSLDEAIMSILSRRENVSTGASGLESLE</sequence>
<accession>A0A1G6HEM6</accession>
<comment type="catalytic activity">
    <reaction evidence="1">
        <text>ATP + protein L-histidine = ADP + protein N-phospho-L-histidine.</text>
        <dbReference type="EC" id="2.7.13.3"/>
    </reaction>
</comment>
<feature type="modified residue" description="4-aspartylphosphate" evidence="11">
    <location>
        <position position="504"/>
    </location>
</feature>
<dbReference type="CDD" id="cd16922">
    <property type="entry name" value="HATPase_EvgS-ArcB-TorS-like"/>
    <property type="match status" value="1"/>
</dbReference>
<evidence type="ECO:0000256" key="3">
    <source>
        <dbReference type="ARBA" id="ARBA00022553"/>
    </source>
</evidence>
<dbReference type="SUPFAM" id="SSF47384">
    <property type="entry name" value="Homodimeric domain of signal transducing histidine kinase"/>
    <property type="match status" value="1"/>
</dbReference>
<dbReference type="InterPro" id="IPR001789">
    <property type="entry name" value="Sig_transdc_resp-reg_receiver"/>
</dbReference>
<proteinExistence type="predicted"/>
<dbReference type="AlphaFoldDB" id="A0A1G6HEM6"/>
<keyword evidence="5" id="KW-0732">Signal</keyword>
<dbReference type="SMART" id="SM00448">
    <property type="entry name" value="REC"/>
    <property type="match status" value="1"/>
</dbReference>
<dbReference type="Pfam" id="PF01590">
    <property type="entry name" value="GAF"/>
    <property type="match status" value="1"/>
</dbReference>
<keyword evidence="4" id="KW-0808">Transferase</keyword>
<dbReference type="Proteomes" id="UP000198908">
    <property type="component" value="Unassembled WGS sequence"/>
</dbReference>
<dbReference type="InterPro" id="IPR029016">
    <property type="entry name" value="GAF-like_dom_sf"/>
</dbReference>
<dbReference type="RefSeq" id="WP_091994832.1">
    <property type="nucleotide sequence ID" value="NZ_FMYQ01000002.1"/>
</dbReference>
<dbReference type="Gene3D" id="1.10.287.130">
    <property type="match status" value="1"/>
</dbReference>
<dbReference type="PROSITE" id="PS50109">
    <property type="entry name" value="HIS_KIN"/>
    <property type="match status" value="1"/>
</dbReference>
<gene>
    <name evidence="14" type="ORF">SAMN05421548_102240</name>
</gene>
<dbReference type="EC" id="2.7.13.3" evidence="2"/>
<evidence type="ECO:0000256" key="10">
    <source>
        <dbReference type="ARBA" id="ARBA00070152"/>
    </source>
</evidence>
<dbReference type="Gene3D" id="3.40.50.2300">
    <property type="match status" value="1"/>
</dbReference>
<keyword evidence="15" id="KW-1185">Reference proteome</keyword>
<evidence type="ECO:0000256" key="7">
    <source>
        <dbReference type="ARBA" id="ARBA00023012"/>
    </source>
</evidence>
<dbReference type="InterPro" id="IPR003018">
    <property type="entry name" value="GAF"/>
</dbReference>
<dbReference type="SUPFAM" id="SSF55874">
    <property type="entry name" value="ATPase domain of HSP90 chaperone/DNA topoisomerase II/histidine kinase"/>
    <property type="match status" value="1"/>
</dbReference>
<dbReference type="CDD" id="cd17546">
    <property type="entry name" value="REC_hyHK_CKI1_RcsC-like"/>
    <property type="match status" value="1"/>
</dbReference>
<dbReference type="Pfam" id="PF00072">
    <property type="entry name" value="Response_reg"/>
    <property type="match status" value="1"/>
</dbReference>
<evidence type="ECO:0000256" key="8">
    <source>
        <dbReference type="ARBA" id="ARBA00023026"/>
    </source>
</evidence>
<dbReference type="PRINTS" id="PR00344">
    <property type="entry name" value="BCTRLSENSOR"/>
</dbReference>
<dbReference type="SMART" id="SM00388">
    <property type="entry name" value="HisKA"/>
    <property type="match status" value="1"/>
</dbReference>
<dbReference type="SMART" id="SM00387">
    <property type="entry name" value="HATPase_c"/>
    <property type="match status" value="1"/>
</dbReference>
<dbReference type="InterPro" id="IPR004358">
    <property type="entry name" value="Sig_transdc_His_kin-like_C"/>
</dbReference>
<dbReference type="Gene3D" id="3.30.565.10">
    <property type="entry name" value="Histidine kinase-like ATPase, C-terminal domain"/>
    <property type="match status" value="1"/>
</dbReference>
<organism evidence="14 15">
    <name type="scientific">Paraburkholderia lycopersici</name>
    <dbReference type="NCBI Taxonomy" id="416944"/>
    <lineage>
        <taxon>Bacteria</taxon>
        <taxon>Pseudomonadati</taxon>
        <taxon>Pseudomonadota</taxon>
        <taxon>Betaproteobacteria</taxon>
        <taxon>Burkholderiales</taxon>
        <taxon>Burkholderiaceae</taxon>
        <taxon>Paraburkholderia</taxon>
    </lineage>
</organism>
<dbReference type="InterPro" id="IPR003594">
    <property type="entry name" value="HATPase_dom"/>
</dbReference>
<protein>
    <recommendedName>
        <fullName evidence="10">Virulence sensor protein BvgS</fullName>
        <ecNumber evidence="2">2.7.13.3</ecNumber>
    </recommendedName>
</protein>
<keyword evidence="8" id="KW-0843">Virulence</keyword>
<evidence type="ECO:0000259" key="13">
    <source>
        <dbReference type="PROSITE" id="PS50110"/>
    </source>
</evidence>
<dbReference type="OrthoDB" id="9796305at2"/>
<evidence type="ECO:0000259" key="12">
    <source>
        <dbReference type="PROSITE" id="PS50109"/>
    </source>
</evidence>
<dbReference type="InterPro" id="IPR003661">
    <property type="entry name" value="HisK_dim/P_dom"/>
</dbReference>
<keyword evidence="6 14" id="KW-0418">Kinase</keyword>
<reference evidence="15" key="1">
    <citation type="submission" date="2016-09" db="EMBL/GenBank/DDBJ databases">
        <authorList>
            <person name="Varghese N."/>
            <person name="Submissions S."/>
        </authorList>
    </citation>
    <scope>NUCLEOTIDE SEQUENCE [LARGE SCALE GENOMIC DNA]</scope>
    <source>
        <strain evidence="15">TNe-862</strain>
    </source>
</reference>
<dbReference type="Pfam" id="PF00512">
    <property type="entry name" value="HisKA"/>
    <property type="match status" value="1"/>
</dbReference>
<dbReference type="InterPro" id="IPR011006">
    <property type="entry name" value="CheY-like_superfamily"/>
</dbReference>
<dbReference type="InterPro" id="IPR005467">
    <property type="entry name" value="His_kinase_dom"/>
</dbReference>
<dbReference type="InterPro" id="IPR036097">
    <property type="entry name" value="HisK_dim/P_sf"/>
</dbReference>
<keyword evidence="7" id="KW-0902">Two-component regulatory system</keyword>
<feature type="domain" description="Response regulatory" evidence="13">
    <location>
        <begin position="455"/>
        <end position="570"/>
    </location>
</feature>
<evidence type="ECO:0000256" key="9">
    <source>
        <dbReference type="ARBA" id="ARBA00058004"/>
    </source>
</evidence>
<dbReference type="GO" id="GO:0000155">
    <property type="term" value="F:phosphorelay sensor kinase activity"/>
    <property type="evidence" value="ECO:0007669"/>
    <property type="project" value="InterPro"/>
</dbReference>
<dbReference type="Gene3D" id="3.30.450.40">
    <property type="match status" value="1"/>
</dbReference>
<feature type="domain" description="Histidine kinase" evidence="12">
    <location>
        <begin position="209"/>
        <end position="430"/>
    </location>
</feature>
<dbReference type="SUPFAM" id="SSF55781">
    <property type="entry name" value="GAF domain-like"/>
    <property type="match status" value="1"/>
</dbReference>
<dbReference type="FunFam" id="3.30.565.10:FF:000010">
    <property type="entry name" value="Sensor histidine kinase RcsC"/>
    <property type="match status" value="1"/>
</dbReference>
<name>A0A1G6HEM6_9BURK</name>
<dbReference type="PANTHER" id="PTHR43047">
    <property type="entry name" value="TWO-COMPONENT HISTIDINE PROTEIN KINASE"/>
    <property type="match status" value="1"/>
</dbReference>
<dbReference type="Pfam" id="PF02518">
    <property type="entry name" value="HATPase_c"/>
    <property type="match status" value="1"/>
</dbReference>
<dbReference type="CDD" id="cd00082">
    <property type="entry name" value="HisKA"/>
    <property type="match status" value="1"/>
</dbReference>
<dbReference type="InterPro" id="IPR036890">
    <property type="entry name" value="HATPase_C_sf"/>
</dbReference>
<evidence type="ECO:0000313" key="15">
    <source>
        <dbReference type="Proteomes" id="UP000198908"/>
    </source>
</evidence>
<evidence type="ECO:0000256" key="4">
    <source>
        <dbReference type="ARBA" id="ARBA00022679"/>
    </source>
</evidence>